<proteinExistence type="predicted"/>
<dbReference type="EMBL" id="SBLB01000001">
    <property type="protein sequence ID" value="RYC70668.1"/>
    <property type="molecule type" value="Genomic_DNA"/>
</dbReference>
<dbReference type="RefSeq" id="WP_129598801.1">
    <property type="nucleotide sequence ID" value="NZ_SBLB01000001.1"/>
</dbReference>
<keyword evidence="2" id="KW-1185">Reference proteome</keyword>
<reference evidence="1 2" key="1">
    <citation type="submission" date="2019-01" db="EMBL/GenBank/DDBJ databases">
        <title>Spirosoma flava sp. nov., a propanil-degrading bacterium isolated from herbicide-contaminated soil.</title>
        <authorList>
            <person name="Zhang L."/>
            <person name="Jiang J.-D."/>
        </authorList>
    </citation>
    <scope>NUCLEOTIDE SEQUENCE [LARGE SCALE GENOMIC DNA]</scope>
    <source>
        <strain evidence="1 2">TY50</strain>
    </source>
</reference>
<evidence type="ECO:0000313" key="2">
    <source>
        <dbReference type="Proteomes" id="UP000290407"/>
    </source>
</evidence>
<dbReference type="AlphaFoldDB" id="A0A4V1RWL3"/>
<sequence>MSDFITPAQQQAAFLADAGITPAEQETVLDTPSLSDADKTALQKVAAQPVTGPSVSTETPETPEYLTLPDKTELQAPDWAALYKEQFGEQSVKEGEVIDAEKFYADLTAASHVEHMLANTPGYRDYREFLSRQYDNDDTRLADDKLLVEANVRNMLGRGFTERGFDQKMAEYVEDDVLNEDGKRYAATLRSDAKQWLESVEEQARQKAREAADKTASDRKELREFIAGYKPFGHDYEAEDATFVQDFILNGELDKALENLSKEDMTLIATVLNPHLRTKYFAKLHYDLGAEKGGKARLAKALTRN</sequence>
<accession>A0A4V1RWL3</accession>
<protein>
    <submittedName>
        <fullName evidence="1">Uncharacterized protein</fullName>
    </submittedName>
</protein>
<organism evidence="1 2">
    <name type="scientific">Spirosoma sordidisoli</name>
    <dbReference type="NCBI Taxonomy" id="2502893"/>
    <lineage>
        <taxon>Bacteria</taxon>
        <taxon>Pseudomonadati</taxon>
        <taxon>Bacteroidota</taxon>
        <taxon>Cytophagia</taxon>
        <taxon>Cytophagales</taxon>
        <taxon>Cytophagaceae</taxon>
        <taxon>Spirosoma</taxon>
    </lineage>
</organism>
<evidence type="ECO:0000313" key="1">
    <source>
        <dbReference type="EMBL" id="RYC70668.1"/>
    </source>
</evidence>
<gene>
    <name evidence="1" type="ORF">EQG79_00520</name>
</gene>
<name>A0A4V1RWL3_9BACT</name>
<comment type="caution">
    <text evidence="1">The sequence shown here is derived from an EMBL/GenBank/DDBJ whole genome shotgun (WGS) entry which is preliminary data.</text>
</comment>
<dbReference type="Proteomes" id="UP000290407">
    <property type="component" value="Unassembled WGS sequence"/>
</dbReference>